<comment type="similarity">
    <text evidence="2">Belongs to the asparagine synthetase family.</text>
</comment>
<name>A0A344TGI4_9BACT</name>
<evidence type="ECO:0000313" key="10">
    <source>
        <dbReference type="EMBL" id="AXE17755.1"/>
    </source>
</evidence>
<dbReference type="CDD" id="cd00712">
    <property type="entry name" value="AsnB"/>
    <property type="match status" value="1"/>
</dbReference>
<dbReference type="GO" id="GO:0004066">
    <property type="term" value="F:asparagine synthase (glutamine-hydrolyzing) activity"/>
    <property type="evidence" value="ECO:0007669"/>
    <property type="project" value="UniProtKB-EC"/>
</dbReference>
<dbReference type="PIRSF" id="PIRSF001589">
    <property type="entry name" value="Asn_synthetase_glu-h"/>
    <property type="match status" value="1"/>
</dbReference>
<dbReference type="InterPro" id="IPR006426">
    <property type="entry name" value="Asn_synth_AEB"/>
</dbReference>
<evidence type="ECO:0000256" key="5">
    <source>
        <dbReference type="ARBA" id="ARBA00022840"/>
    </source>
</evidence>
<evidence type="ECO:0000256" key="3">
    <source>
        <dbReference type="ARBA" id="ARBA00012737"/>
    </source>
</evidence>
<feature type="binding site" evidence="8">
    <location>
        <position position="99"/>
    </location>
    <ligand>
        <name>L-glutamine</name>
        <dbReference type="ChEBI" id="CHEBI:58359"/>
    </ligand>
</feature>
<feature type="domain" description="Glutamine amidotransferase type-2" evidence="9">
    <location>
        <begin position="2"/>
        <end position="216"/>
    </location>
</feature>
<dbReference type="SUPFAM" id="SSF52402">
    <property type="entry name" value="Adenine nucleotide alpha hydrolases-like"/>
    <property type="match status" value="1"/>
</dbReference>
<feature type="binding site" evidence="8">
    <location>
        <position position="297"/>
    </location>
    <ligand>
        <name>ATP</name>
        <dbReference type="ChEBI" id="CHEBI:30616"/>
    </ligand>
</feature>
<keyword evidence="5 8" id="KW-0067">ATP-binding</keyword>
<dbReference type="GO" id="GO:0005524">
    <property type="term" value="F:ATP binding"/>
    <property type="evidence" value="ECO:0007669"/>
    <property type="project" value="UniProtKB-KW"/>
</dbReference>
<keyword evidence="11" id="KW-1185">Reference proteome</keyword>
<sequence>MSGLLGILKFDGSDVQLSDVEMMKHSLRHLALDGMNMYLKGPAGMISMYLHISPESVYERQPLESAKGKIIVADARIDNRVQLLEELQIPEETKAFIPDSELILAAYEQWGEECADRLIGDFVFAIWDTHQNRLFCARDHIGARPLYYYHLPGKVFAFASEIKGLLALDFVPQDLDELKIAAHLSRLSDFRSYVDGTYFQSIKSVKPAHFLTVSAEQFSQKFYWDLRLERFSHLKTDEDFIQEFRKTFIESVRCRTRTAFPIAAHLSGGLDSSSVSCVARDILQAEGKELHTFHMDVELPECDEKPYAEAVLAEGGFRHHYVKINDYDYYKTTTEVAYMTDAPSAFVVTPPAQAGWMKGVQKEGCRVLLTGHEGDIVVDYGMDVLWEPLKKGQWEVFEEKFEEFAQYAVNFNFSKRINAWSPQKIKTFYKGILLESELRDSIAERRWGNVKGILTRRGNWKSLFEAGKFRVEVAWPAITALGRLKANPNYTILGPGLQKYTLDHPEVSRQMKGAENNAGIPEHLLPHYQQIFSEGMTKFCDIFAHVGAHHGFKVAHPFLDRRLIELSLLLPTTLNFNEGKRRGTIREAMKGIMPESVRLRAVKVNFEPLIHQTLLTATPSFEEYYKSAAEQHPILRIWINEKEFLKRIEICKSNDYPEEFKSKLIWHLFRSIYLINFYSTYKENPYEKEVSRTETESSW</sequence>
<dbReference type="KEGG" id="run:DR864_08400"/>
<organism evidence="10 11">
    <name type="scientific">Runella rosea</name>
    <dbReference type="NCBI Taxonomy" id="2259595"/>
    <lineage>
        <taxon>Bacteria</taxon>
        <taxon>Pseudomonadati</taxon>
        <taxon>Bacteroidota</taxon>
        <taxon>Cytophagia</taxon>
        <taxon>Cytophagales</taxon>
        <taxon>Spirosomataceae</taxon>
        <taxon>Runella</taxon>
    </lineage>
</organism>
<keyword evidence="4 8" id="KW-0547">Nucleotide-binding</keyword>
<comment type="pathway">
    <text evidence="1">Amino-acid biosynthesis; L-asparagine biosynthesis; L-asparagine from L-aspartate (L-Gln route): step 1/1.</text>
</comment>
<evidence type="ECO:0000256" key="1">
    <source>
        <dbReference type="ARBA" id="ARBA00005187"/>
    </source>
</evidence>
<evidence type="ECO:0000256" key="6">
    <source>
        <dbReference type="ARBA" id="ARBA00022962"/>
    </source>
</evidence>
<keyword evidence="6" id="KW-0315">Glutamine amidotransferase</keyword>
<protein>
    <recommendedName>
        <fullName evidence="3">asparagine synthase (glutamine-hydrolyzing)</fullName>
        <ecNumber evidence="3">6.3.5.4</ecNumber>
    </recommendedName>
</protein>
<dbReference type="InterPro" id="IPR033738">
    <property type="entry name" value="AsnB_N"/>
</dbReference>
<dbReference type="EC" id="6.3.5.4" evidence="3"/>
<dbReference type="PANTHER" id="PTHR43284">
    <property type="entry name" value="ASPARAGINE SYNTHETASE (GLUTAMINE-HYDROLYZING)"/>
    <property type="match status" value="1"/>
</dbReference>
<dbReference type="RefSeq" id="WP_114066540.1">
    <property type="nucleotide sequence ID" value="NZ_CP030850.1"/>
</dbReference>
<evidence type="ECO:0000256" key="4">
    <source>
        <dbReference type="ARBA" id="ARBA00022741"/>
    </source>
</evidence>
<dbReference type="EMBL" id="CP030850">
    <property type="protein sequence ID" value="AXE17755.1"/>
    <property type="molecule type" value="Genomic_DNA"/>
</dbReference>
<proteinExistence type="inferred from homology"/>
<dbReference type="Proteomes" id="UP000251993">
    <property type="component" value="Chromosome"/>
</dbReference>
<dbReference type="AlphaFoldDB" id="A0A344TGI4"/>
<dbReference type="Gene3D" id="3.60.20.10">
    <property type="entry name" value="Glutamine Phosphoribosylpyrophosphate, subunit 1, domain 1"/>
    <property type="match status" value="1"/>
</dbReference>
<dbReference type="InterPro" id="IPR001962">
    <property type="entry name" value="Asn_synthase"/>
</dbReference>
<dbReference type="InterPro" id="IPR014729">
    <property type="entry name" value="Rossmann-like_a/b/a_fold"/>
</dbReference>
<evidence type="ECO:0000256" key="8">
    <source>
        <dbReference type="PIRSR" id="PIRSR001589-2"/>
    </source>
</evidence>
<evidence type="ECO:0000256" key="2">
    <source>
        <dbReference type="ARBA" id="ARBA00005752"/>
    </source>
</evidence>
<comment type="catalytic activity">
    <reaction evidence="7">
        <text>L-aspartate + L-glutamine + ATP + H2O = L-asparagine + L-glutamate + AMP + diphosphate + H(+)</text>
        <dbReference type="Rhea" id="RHEA:12228"/>
        <dbReference type="ChEBI" id="CHEBI:15377"/>
        <dbReference type="ChEBI" id="CHEBI:15378"/>
        <dbReference type="ChEBI" id="CHEBI:29985"/>
        <dbReference type="ChEBI" id="CHEBI:29991"/>
        <dbReference type="ChEBI" id="CHEBI:30616"/>
        <dbReference type="ChEBI" id="CHEBI:33019"/>
        <dbReference type="ChEBI" id="CHEBI:58048"/>
        <dbReference type="ChEBI" id="CHEBI:58359"/>
        <dbReference type="ChEBI" id="CHEBI:456215"/>
        <dbReference type="EC" id="6.3.5.4"/>
    </reaction>
</comment>
<dbReference type="PANTHER" id="PTHR43284:SF1">
    <property type="entry name" value="ASPARAGINE SYNTHETASE"/>
    <property type="match status" value="1"/>
</dbReference>
<dbReference type="Pfam" id="PF00733">
    <property type="entry name" value="Asn_synthase"/>
    <property type="match status" value="1"/>
</dbReference>
<dbReference type="InterPro" id="IPR029055">
    <property type="entry name" value="Ntn_hydrolases_N"/>
</dbReference>
<evidence type="ECO:0000313" key="11">
    <source>
        <dbReference type="Proteomes" id="UP000251993"/>
    </source>
</evidence>
<dbReference type="GO" id="GO:0006529">
    <property type="term" value="P:asparagine biosynthetic process"/>
    <property type="evidence" value="ECO:0007669"/>
    <property type="project" value="InterPro"/>
</dbReference>
<dbReference type="Gene3D" id="3.40.50.620">
    <property type="entry name" value="HUPs"/>
    <property type="match status" value="2"/>
</dbReference>
<evidence type="ECO:0000256" key="7">
    <source>
        <dbReference type="ARBA" id="ARBA00048741"/>
    </source>
</evidence>
<dbReference type="OrthoDB" id="9763290at2"/>
<dbReference type="Pfam" id="PF13537">
    <property type="entry name" value="GATase_7"/>
    <property type="match status" value="1"/>
</dbReference>
<dbReference type="InterPro" id="IPR017932">
    <property type="entry name" value="GATase_2_dom"/>
</dbReference>
<gene>
    <name evidence="10" type="ORF">DR864_08400</name>
</gene>
<dbReference type="PROSITE" id="PS51278">
    <property type="entry name" value="GATASE_TYPE_2"/>
    <property type="match status" value="1"/>
</dbReference>
<evidence type="ECO:0000259" key="9">
    <source>
        <dbReference type="PROSITE" id="PS51278"/>
    </source>
</evidence>
<reference evidence="10 11" key="1">
    <citation type="submission" date="2018-07" db="EMBL/GenBank/DDBJ databases">
        <title>Genome sequencing of Runella.</title>
        <authorList>
            <person name="Baek M.-G."/>
            <person name="Yi H."/>
        </authorList>
    </citation>
    <scope>NUCLEOTIDE SEQUENCE [LARGE SCALE GENOMIC DNA]</scope>
    <source>
        <strain evidence="10 11">HYN0085</strain>
    </source>
</reference>
<accession>A0A344TGI4</accession>
<dbReference type="SUPFAM" id="SSF56235">
    <property type="entry name" value="N-terminal nucleophile aminohydrolases (Ntn hydrolases)"/>
    <property type="match status" value="1"/>
</dbReference>
<dbReference type="InterPro" id="IPR051786">
    <property type="entry name" value="ASN_synthetase/amidase"/>
</dbReference>